<evidence type="ECO:0000313" key="3">
    <source>
        <dbReference type="Proteomes" id="UP000738359"/>
    </source>
</evidence>
<name>A0A9P6JDF0_MORAP</name>
<feature type="region of interest" description="Disordered" evidence="1">
    <location>
        <begin position="558"/>
        <end position="589"/>
    </location>
</feature>
<feature type="region of interest" description="Disordered" evidence="1">
    <location>
        <begin position="236"/>
        <end position="279"/>
    </location>
</feature>
<keyword evidence="3" id="KW-1185">Reference proteome</keyword>
<dbReference type="OrthoDB" id="2410561at2759"/>
<evidence type="ECO:0000313" key="2">
    <source>
        <dbReference type="EMBL" id="KAF9965739.1"/>
    </source>
</evidence>
<organism evidence="2 3">
    <name type="scientific">Mortierella alpina</name>
    <name type="common">Oleaginous fungus</name>
    <name type="synonym">Mortierella renispora</name>
    <dbReference type="NCBI Taxonomy" id="64518"/>
    <lineage>
        <taxon>Eukaryota</taxon>
        <taxon>Fungi</taxon>
        <taxon>Fungi incertae sedis</taxon>
        <taxon>Mucoromycota</taxon>
        <taxon>Mortierellomycotina</taxon>
        <taxon>Mortierellomycetes</taxon>
        <taxon>Mortierellales</taxon>
        <taxon>Mortierellaceae</taxon>
        <taxon>Mortierella</taxon>
    </lineage>
</organism>
<reference evidence="2" key="1">
    <citation type="journal article" date="2020" name="Fungal Divers.">
        <title>Resolving the Mortierellaceae phylogeny through synthesis of multi-gene phylogenetics and phylogenomics.</title>
        <authorList>
            <person name="Vandepol N."/>
            <person name="Liber J."/>
            <person name="Desiro A."/>
            <person name="Na H."/>
            <person name="Kennedy M."/>
            <person name="Barry K."/>
            <person name="Grigoriev I.V."/>
            <person name="Miller A.N."/>
            <person name="O'Donnell K."/>
            <person name="Stajich J.E."/>
            <person name="Bonito G."/>
        </authorList>
    </citation>
    <scope>NUCLEOTIDE SEQUENCE</scope>
    <source>
        <strain evidence="2">CK1249</strain>
    </source>
</reference>
<feature type="compositionally biased region" description="Low complexity" evidence="1">
    <location>
        <begin position="514"/>
        <end position="523"/>
    </location>
</feature>
<dbReference type="EMBL" id="JAAAHY010000226">
    <property type="protein sequence ID" value="KAF9965739.1"/>
    <property type="molecule type" value="Genomic_DNA"/>
</dbReference>
<feature type="region of interest" description="Disordered" evidence="1">
    <location>
        <begin position="1"/>
        <end position="23"/>
    </location>
</feature>
<feature type="compositionally biased region" description="Basic and acidic residues" evidence="1">
    <location>
        <begin position="1"/>
        <end position="12"/>
    </location>
</feature>
<feature type="compositionally biased region" description="Low complexity" evidence="1">
    <location>
        <begin position="117"/>
        <end position="138"/>
    </location>
</feature>
<protein>
    <submittedName>
        <fullName evidence="2">Uncharacterized protein</fullName>
    </submittedName>
</protein>
<comment type="caution">
    <text evidence="2">The sequence shown here is derived from an EMBL/GenBank/DDBJ whole genome shotgun (WGS) entry which is preliminary data.</text>
</comment>
<sequence length="683" mass="75963">MSATGRELEAPHSKPATTSAASTRARLGMDLVHSREPLPFKFPATSSPRAEHDSTIIQMINDNSSWADIEAIAGAEAFDRYYTMLDPDLEAFWDKATVIRLNKAVWGFVQQGDQPGDSSSELDAASTTTTTTTTTTTRATLAPTATDLAALADGLPWEKIASDMNASAEVCRHIWSTFGDGRPLSEQERVLLAMEERRRRRRMQVERQEQERVAKEKERARIKAEKQERERIAAEEEQARIKAEQQEQERVANEKEQARLKAEKQEQERVAKEKEKARIKAEKQERARAIKATKEKAILAAKQAKEERERVGLENKRSGMRLRAEERKKQAQAQTLVESEGLKSSAAAAVELATDNVGSNEGDAGLSHFEPDVTTRHQRTRLQAQFSKIHHNKTLLEQERTLRRQADGLRQQRISALLTRQAACRIAYNKLIENENIPAPHQDAGNDYKKDPASSMKHDLVDADNESPSGGLTCSPALYDSRSFKRPFKRIRTKSHPIFVPRFKEVLLQAEKQAEQQAEQQRQSNSQHRKTTGLGPSKVGYVQYVYVYGVGLVRTPVSGGSQATMGPSDARKRGSGASPMLQTIPTASGTASTTRLLTNAVAGAGPGATTTSLASDMPVRKDAMSTRPNPYYDILTWTSEDIGGVWNFWVQHGDKWDYISKTVLSGRHSPQECQAFVMGAGFV</sequence>
<dbReference type="Proteomes" id="UP000738359">
    <property type="component" value="Unassembled WGS sequence"/>
</dbReference>
<accession>A0A9P6JDF0</accession>
<evidence type="ECO:0000256" key="1">
    <source>
        <dbReference type="SAM" id="MobiDB-lite"/>
    </source>
</evidence>
<dbReference type="AlphaFoldDB" id="A0A9P6JDF0"/>
<proteinExistence type="predicted"/>
<gene>
    <name evidence="2" type="ORF">BGZ70_004218</name>
</gene>
<feature type="region of interest" description="Disordered" evidence="1">
    <location>
        <begin position="112"/>
        <end position="138"/>
    </location>
</feature>
<feature type="region of interest" description="Disordered" evidence="1">
    <location>
        <begin position="514"/>
        <end position="534"/>
    </location>
</feature>
<feature type="compositionally biased region" description="Polar residues" evidence="1">
    <location>
        <begin position="580"/>
        <end position="589"/>
    </location>
</feature>